<reference evidence="1" key="2">
    <citation type="submission" date="2020-09" db="EMBL/GenBank/DDBJ databases">
        <authorList>
            <person name="Sun Q."/>
            <person name="Zhou Y."/>
        </authorList>
    </citation>
    <scope>NUCLEOTIDE SEQUENCE</scope>
    <source>
        <strain evidence="1">CGMCC 1.15966</strain>
    </source>
</reference>
<gene>
    <name evidence="1" type="ORF">GCM10011516_31560</name>
</gene>
<evidence type="ECO:0000313" key="1">
    <source>
        <dbReference type="EMBL" id="GGE31534.1"/>
    </source>
</evidence>
<proteinExistence type="predicted"/>
<sequence>MHELEPYYNWRDYYIASEDERSPFFGTIYSEFEYDKKIYNYLLHPQWDYFGSQTLYLKIIYADYDKGFCIIEFIGEWNDAIYNDIMVLKRELIDLLIDEGINKFILIGENILNFHSSDDSYYEEWFHDIEDGWIAGINFRDHVVKEFQDNHIDYYINFGEYLNNFPWRTLKPKQVYHHIEEHLQRRLS</sequence>
<dbReference type="Proteomes" id="UP000614460">
    <property type="component" value="Unassembled WGS sequence"/>
</dbReference>
<keyword evidence="2" id="KW-1185">Reference proteome</keyword>
<name>A0A8H9KVI0_9SPHI</name>
<organism evidence="1 2">
    <name type="scientific">Sphingobacterium cellulitidis</name>
    <dbReference type="NCBI Taxonomy" id="1768011"/>
    <lineage>
        <taxon>Bacteria</taxon>
        <taxon>Pseudomonadati</taxon>
        <taxon>Bacteroidota</taxon>
        <taxon>Sphingobacteriia</taxon>
        <taxon>Sphingobacteriales</taxon>
        <taxon>Sphingobacteriaceae</taxon>
        <taxon>Sphingobacterium</taxon>
    </lineage>
</organism>
<protein>
    <submittedName>
        <fullName evidence="1">Uncharacterized protein</fullName>
    </submittedName>
</protein>
<dbReference type="EMBL" id="BMKM01000011">
    <property type="protein sequence ID" value="GGE31534.1"/>
    <property type="molecule type" value="Genomic_DNA"/>
</dbReference>
<dbReference type="AlphaFoldDB" id="A0A8H9KVI0"/>
<evidence type="ECO:0000313" key="2">
    <source>
        <dbReference type="Proteomes" id="UP000614460"/>
    </source>
</evidence>
<comment type="caution">
    <text evidence="1">The sequence shown here is derived from an EMBL/GenBank/DDBJ whole genome shotgun (WGS) entry which is preliminary data.</text>
</comment>
<reference evidence="1" key="1">
    <citation type="journal article" date="2014" name="Int. J. Syst. Evol. Microbiol.">
        <title>Complete genome sequence of Corynebacterium casei LMG S-19264T (=DSM 44701T), isolated from a smear-ripened cheese.</title>
        <authorList>
            <consortium name="US DOE Joint Genome Institute (JGI-PGF)"/>
            <person name="Walter F."/>
            <person name="Albersmeier A."/>
            <person name="Kalinowski J."/>
            <person name="Ruckert C."/>
        </authorList>
    </citation>
    <scope>NUCLEOTIDE SEQUENCE</scope>
    <source>
        <strain evidence="1">CGMCC 1.15966</strain>
    </source>
</reference>
<dbReference type="RefSeq" id="WP_094258562.1">
    <property type="nucleotide sequence ID" value="NZ_BMKM01000011.1"/>
</dbReference>
<accession>A0A8H9KVI0</accession>